<evidence type="ECO:0000256" key="9">
    <source>
        <dbReference type="ARBA" id="ARBA00023136"/>
    </source>
</evidence>
<keyword evidence="8" id="KW-0350">Heme biosynthesis</keyword>
<dbReference type="Proteomes" id="UP000070433">
    <property type="component" value="Chromosome"/>
</dbReference>
<evidence type="ECO:0000256" key="5">
    <source>
        <dbReference type="ARBA" id="ARBA00022989"/>
    </source>
</evidence>
<keyword evidence="2" id="KW-1003">Cell membrane</keyword>
<dbReference type="GO" id="GO:0016020">
    <property type="term" value="C:membrane"/>
    <property type="evidence" value="ECO:0007669"/>
    <property type="project" value="UniProtKB-SubCell"/>
</dbReference>
<feature type="transmembrane region" description="Helical" evidence="12">
    <location>
        <begin position="130"/>
        <end position="149"/>
    </location>
</feature>
<name>A0A127JR89_9BURK</name>
<dbReference type="GO" id="GO:0016491">
    <property type="term" value="F:oxidoreductase activity"/>
    <property type="evidence" value="ECO:0007669"/>
    <property type="project" value="UniProtKB-KW"/>
</dbReference>
<keyword evidence="5 12" id="KW-1133">Transmembrane helix</keyword>
<organism evidence="13 14">
    <name type="scientific">Ramlibacter tataouinensis</name>
    <dbReference type="NCBI Taxonomy" id="94132"/>
    <lineage>
        <taxon>Bacteria</taxon>
        <taxon>Pseudomonadati</taxon>
        <taxon>Pseudomonadota</taxon>
        <taxon>Betaproteobacteria</taxon>
        <taxon>Burkholderiales</taxon>
        <taxon>Comamonadaceae</taxon>
        <taxon>Ramlibacter</taxon>
    </lineage>
</organism>
<dbReference type="GO" id="GO:0046872">
    <property type="term" value="F:metal ion binding"/>
    <property type="evidence" value="ECO:0007669"/>
    <property type="project" value="UniProtKB-KW"/>
</dbReference>
<keyword evidence="10" id="KW-1015">Disulfide bond</keyword>
<gene>
    <name evidence="13" type="ORF">UC35_05760</name>
</gene>
<evidence type="ECO:0000256" key="4">
    <source>
        <dbReference type="ARBA" id="ARBA00022723"/>
    </source>
</evidence>
<dbReference type="RefSeq" id="WP_061497068.1">
    <property type="nucleotide sequence ID" value="NZ_CP010951.1"/>
</dbReference>
<keyword evidence="4" id="KW-0479">Metal-binding</keyword>
<evidence type="ECO:0000256" key="10">
    <source>
        <dbReference type="ARBA" id="ARBA00023157"/>
    </source>
</evidence>
<sequence length="281" mass="29017">MQTPDPRLTLMRRLAWTCVALLLAITTLSAFIRLSRAGVGCEPWPQCHAQRQLIPATQLAAADTPEVAHARIAHRILGGAAVLLMIVLLVQAWSRTPVYKEQGQLAAAMLLLGLFLAILGRTAGDPRVPAVVAANLLGGFSTLALAWRLALSCDGGHGRAPPTRKARHFLVAALMLLALQVALGGLLSASEGPGRCGESLLCSGHRLSGVATVVASALAGAAAWRPGGFAARAVLPLAAVQAALGLALLGSQVTLLLVLAHNVIAAVLAAVLFGLVSVPRR</sequence>
<dbReference type="PANTHER" id="PTHR35457">
    <property type="entry name" value="HEME A SYNTHASE"/>
    <property type="match status" value="1"/>
</dbReference>
<evidence type="ECO:0000256" key="6">
    <source>
        <dbReference type="ARBA" id="ARBA00023002"/>
    </source>
</evidence>
<keyword evidence="14" id="KW-1185">Reference proteome</keyword>
<proteinExistence type="predicted"/>
<feature type="transmembrane region" description="Helical" evidence="12">
    <location>
        <begin position="255"/>
        <end position="278"/>
    </location>
</feature>
<evidence type="ECO:0000256" key="3">
    <source>
        <dbReference type="ARBA" id="ARBA00022692"/>
    </source>
</evidence>
<comment type="subcellular location">
    <subcellularLocation>
        <location evidence="1">Membrane</location>
        <topology evidence="1">Multi-pass membrane protein</topology>
    </subcellularLocation>
</comment>
<evidence type="ECO:0000256" key="12">
    <source>
        <dbReference type="SAM" id="Phobius"/>
    </source>
</evidence>
<evidence type="ECO:0000256" key="8">
    <source>
        <dbReference type="ARBA" id="ARBA00023133"/>
    </source>
</evidence>
<dbReference type="GO" id="GO:0006784">
    <property type="term" value="P:heme A biosynthetic process"/>
    <property type="evidence" value="ECO:0007669"/>
    <property type="project" value="InterPro"/>
</dbReference>
<evidence type="ECO:0000313" key="14">
    <source>
        <dbReference type="Proteomes" id="UP000070433"/>
    </source>
</evidence>
<feature type="transmembrane region" description="Helical" evidence="12">
    <location>
        <begin position="229"/>
        <end position="249"/>
    </location>
</feature>
<dbReference type="InterPro" id="IPR050450">
    <property type="entry name" value="COX15/CtaA_HemeA_synthase"/>
</dbReference>
<keyword evidence="6" id="KW-0560">Oxidoreductase</keyword>
<keyword evidence="7" id="KW-0408">Iron</keyword>
<evidence type="ECO:0000256" key="1">
    <source>
        <dbReference type="ARBA" id="ARBA00004141"/>
    </source>
</evidence>
<feature type="transmembrane region" description="Helical" evidence="12">
    <location>
        <begin position="207"/>
        <end position="224"/>
    </location>
</feature>
<accession>A0A127JR89</accession>
<keyword evidence="3 12" id="KW-0812">Transmembrane</keyword>
<evidence type="ECO:0000313" key="13">
    <source>
        <dbReference type="EMBL" id="AMO22486.1"/>
    </source>
</evidence>
<protein>
    <recommendedName>
        <fullName evidence="15">Cytochrome oxidase assembly protein</fullName>
    </recommendedName>
</protein>
<evidence type="ECO:0000256" key="11">
    <source>
        <dbReference type="ARBA" id="ARBA00023444"/>
    </source>
</evidence>
<dbReference type="InterPro" id="IPR003780">
    <property type="entry name" value="COX15/CtaA_fam"/>
</dbReference>
<dbReference type="AlphaFoldDB" id="A0A127JR89"/>
<evidence type="ECO:0008006" key="15">
    <source>
        <dbReference type="Google" id="ProtNLM"/>
    </source>
</evidence>
<dbReference type="PANTHER" id="PTHR35457:SF1">
    <property type="entry name" value="HEME A SYNTHASE"/>
    <property type="match status" value="1"/>
</dbReference>
<comment type="pathway">
    <text evidence="11">Porphyrin-containing compound metabolism.</text>
</comment>
<feature type="transmembrane region" description="Helical" evidence="12">
    <location>
        <begin position="72"/>
        <end position="93"/>
    </location>
</feature>
<feature type="transmembrane region" description="Helical" evidence="12">
    <location>
        <begin position="105"/>
        <end position="124"/>
    </location>
</feature>
<feature type="transmembrane region" description="Helical" evidence="12">
    <location>
        <begin position="169"/>
        <end position="187"/>
    </location>
</feature>
<dbReference type="Pfam" id="PF02628">
    <property type="entry name" value="COX15-CtaA"/>
    <property type="match status" value="1"/>
</dbReference>
<dbReference type="EMBL" id="CP010951">
    <property type="protein sequence ID" value="AMO22486.1"/>
    <property type="molecule type" value="Genomic_DNA"/>
</dbReference>
<keyword evidence="9 12" id="KW-0472">Membrane</keyword>
<evidence type="ECO:0000256" key="2">
    <source>
        <dbReference type="ARBA" id="ARBA00022475"/>
    </source>
</evidence>
<evidence type="ECO:0000256" key="7">
    <source>
        <dbReference type="ARBA" id="ARBA00023004"/>
    </source>
</evidence>
<dbReference type="OrthoDB" id="8912236at2"/>
<reference evidence="13 14" key="1">
    <citation type="journal article" date="2014" name="Int. J. Syst. Evol. Microbiol.">
        <title>Ramlibacter solisilvae sp. nov., isolated from forest soil, and emended description of the genus Ramlibacter.</title>
        <authorList>
            <person name="Lee H.J."/>
            <person name="Lee S.H."/>
            <person name="Lee S.S."/>
            <person name="Lee J.S."/>
            <person name="Kim Y."/>
            <person name="Kim S.C."/>
            <person name="Jeon C.O."/>
        </authorList>
    </citation>
    <scope>NUCLEOTIDE SEQUENCE [LARGE SCALE GENOMIC DNA]</scope>
    <source>
        <strain evidence="13 14">5-10</strain>
    </source>
</reference>